<dbReference type="CDD" id="cd12797">
    <property type="entry name" value="M23_peptidase"/>
    <property type="match status" value="1"/>
</dbReference>
<dbReference type="InterPro" id="IPR036779">
    <property type="entry name" value="LysM_dom_sf"/>
</dbReference>
<dbReference type="CDD" id="cd00118">
    <property type="entry name" value="LysM"/>
    <property type="match status" value="1"/>
</dbReference>
<dbReference type="SMART" id="SM00257">
    <property type="entry name" value="LysM"/>
    <property type="match status" value="1"/>
</dbReference>
<feature type="domain" description="G5" evidence="2">
    <location>
        <begin position="283"/>
        <end position="363"/>
    </location>
</feature>
<dbReference type="SUPFAM" id="SSF54106">
    <property type="entry name" value="LysM domain"/>
    <property type="match status" value="1"/>
</dbReference>
<dbReference type="PROSITE" id="PS51782">
    <property type="entry name" value="LYSM"/>
    <property type="match status" value="1"/>
</dbReference>
<evidence type="ECO:0000256" key="1">
    <source>
        <dbReference type="ARBA" id="ARBA00022729"/>
    </source>
</evidence>
<evidence type="ECO:0000313" key="5">
    <source>
        <dbReference type="Proteomes" id="UP000198734"/>
    </source>
</evidence>
<feature type="domain" description="LysM" evidence="3">
    <location>
        <begin position="231"/>
        <end position="276"/>
    </location>
</feature>
<dbReference type="InterPro" id="IPR018392">
    <property type="entry name" value="LysM"/>
</dbReference>
<evidence type="ECO:0000259" key="3">
    <source>
        <dbReference type="PROSITE" id="PS51782"/>
    </source>
</evidence>
<dbReference type="Pfam" id="PF07501">
    <property type="entry name" value="G5"/>
    <property type="match status" value="1"/>
</dbReference>
<gene>
    <name evidence="4" type="ORF">SAMN05421670_3338</name>
</gene>
<sequence length="492" mass="53446">MFLKSKNEEQKLSKLNVLSNGKSNMVKKAAVSVLLISSISFNMAFAKESESSTLKEIYHIYTNGQYVGAVSDQTKVQSMLNKKVEESSSQFKDLSLTAGSKLSVVPEQVFTPNTDDKATLQKLESLVEVEAKAFALSINDEMAVYVKDLDAYNEALRKLKLHFVSEAELNILEARNNTSDTLPDLKENETRISNLIIKEKVSGVTVETNPSQIVSPDDAVKLLLEGTLEKELYTVATGDVLGTIADKHSLTSAGLMALNPGITDSTVLQVGQELNVTVLKPLINIEVQYEKKAVETMLHTKKVEETEDMYKGDTKVKQEGSDGQKEATYLISKVNGVQVGQSVIEETMLVEPKDHIVLKGTKVIPSRGSGVFAWPAEGGYISSKMGHRWGRQHEGIDIARPSGFTIKAADNGIVVAAGSDGTYGNRVIIDHQNGYKTTYAHLSSISAKVGQVVPTGTKIGVMGSTGRSTGTHLHFEVEKNGVTINPLTVLNQ</sequence>
<dbReference type="Gene3D" id="3.10.350.10">
    <property type="entry name" value="LysM domain"/>
    <property type="match status" value="1"/>
</dbReference>
<dbReference type="Gene3D" id="2.20.230.10">
    <property type="entry name" value="Resuscitation-promoting factor rpfb"/>
    <property type="match status" value="1"/>
</dbReference>
<keyword evidence="4" id="KW-0378">Hydrolase</keyword>
<accession>A0A1I6AEW1</accession>
<dbReference type="AlphaFoldDB" id="A0A1I6AEW1"/>
<dbReference type="InterPro" id="IPR011098">
    <property type="entry name" value="G5_dom"/>
</dbReference>
<keyword evidence="5" id="KW-1185">Reference proteome</keyword>
<dbReference type="SMART" id="SM01208">
    <property type="entry name" value="G5"/>
    <property type="match status" value="1"/>
</dbReference>
<dbReference type="EMBL" id="FOXU01000007">
    <property type="protein sequence ID" value="SFQ67229.1"/>
    <property type="molecule type" value="Genomic_DNA"/>
</dbReference>
<name>A0A1I6AEW1_9BACI</name>
<dbReference type="InterPro" id="IPR050570">
    <property type="entry name" value="Cell_wall_metabolism_enzyme"/>
</dbReference>
<dbReference type="Proteomes" id="UP000198734">
    <property type="component" value="Unassembled WGS sequence"/>
</dbReference>
<dbReference type="GO" id="GO:0004222">
    <property type="term" value="F:metalloendopeptidase activity"/>
    <property type="evidence" value="ECO:0007669"/>
    <property type="project" value="TreeGrafter"/>
</dbReference>
<dbReference type="SUPFAM" id="SSF51261">
    <property type="entry name" value="Duplicated hybrid motif"/>
    <property type="match status" value="1"/>
</dbReference>
<evidence type="ECO:0000259" key="2">
    <source>
        <dbReference type="PROSITE" id="PS51109"/>
    </source>
</evidence>
<evidence type="ECO:0000313" key="4">
    <source>
        <dbReference type="EMBL" id="SFQ67229.1"/>
    </source>
</evidence>
<protein>
    <submittedName>
        <fullName evidence="4">Murein DD-endopeptidase MepM and murein hydrolase activator NlpD, contain LysM domain</fullName>
    </submittedName>
</protein>
<dbReference type="PANTHER" id="PTHR21666:SF270">
    <property type="entry name" value="MUREIN HYDROLASE ACTIVATOR ENVC"/>
    <property type="match status" value="1"/>
</dbReference>
<reference evidence="5" key="1">
    <citation type="submission" date="2016-10" db="EMBL/GenBank/DDBJ databases">
        <authorList>
            <person name="Varghese N."/>
            <person name="Submissions S."/>
        </authorList>
    </citation>
    <scope>NUCLEOTIDE SEQUENCE [LARGE SCALE GENOMIC DNA]</scope>
    <source>
        <strain evidence="5">DSM 11706</strain>
    </source>
</reference>
<dbReference type="Pfam" id="PF01551">
    <property type="entry name" value="Peptidase_M23"/>
    <property type="match status" value="1"/>
</dbReference>
<dbReference type="Gene3D" id="2.70.70.10">
    <property type="entry name" value="Glucose Permease (Domain IIA)"/>
    <property type="match status" value="1"/>
</dbReference>
<dbReference type="PROSITE" id="PS51109">
    <property type="entry name" value="G5"/>
    <property type="match status" value="1"/>
</dbReference>
<dbReference type="OrthoDB" id="9805070at2"/>
<proteinExistence type="predicted"/>
<dbReference type="STRING" id="126156.SAMN05421670_3338"/>
<keyword evidence="1" id="KW-0732">Signal</keyword>
<dbReference type="InterPro" id="IPR016047">
    <property type="entry name" value="M23ase_b-sheet_dom"/>
</dbReference>
<dbReference type="InterPro" id="IPR011055">
    <property type="entry name" value="Dup_hybrid_motif"/>
</dbReference>
<organism evidence="4 5">
    <name type="scientific">Psychrobacillus psychrotolerans</name>
    <dbReference type="NCBI Taxonomy" id="126156"/>
    <lineage>
        <taxon>Bacteria</taxon>
        <taxon>Bacillati</taxon>
        <taxon>Bacillota</taxon>
        <taxon>Bacilli</taxon>
        <taxon>Bacillales</taxon>
        <taxon>Bacillaceae</taxon>
        <taxon>Psychrobacillus</taxon>
    </lineage>
</organism>
<dbReference type="RefSeq" id="WP_093537994.1">
    <property type="nucleotide sequence ID" value="NZ_FOXU01000007.1"/>
</dbReference>
<dbReference type="Pfam" id="PF01476">
    <property type="entry name" value="LysM"/>
    <property type="match status" value="1"/>
</dbReference>
<dbReference type="PANTHER" id="PTHR21666">
    <property type="entry name" value="PEPTIDASE-RELATED"/>
    <property type="match status" value="1"/>
</dbReference>